<evidence type="ECO:0000313" key="5">
    <source>
        <dbReference type="Proteomes" id="UP000078561"/>
    </source>
</evidence>
<protein>
    <recommendedName>
        <fullName evidence="3">DUF4396 domain-containing protein</fullName>
    </recommendedName>
</protein>
<evidence type="ECO:0000313" key="4">
    <source>
        <dbReference type="EMBL" id="SAM03117.1"/>
    </source>
</evidence>
<dbReference type="OrthoDB" id="2128064at2759"/>
<feature type="compositionally biased region" description="Polar residues" evidence="1">
    <location>
        <begin position="17"/>
        <end position="34"/>
    </location>
</feature>
<feature type="region of interest" description="Disordered" evidence="1">
    <location>
        <begin position="17"/>
        <end position="45"/>
    </location>
</feature>
<evidence type="ECO:0000259" key="3">
    <source>
        <dbReference type="Pfam" id="PF14342"/>
    </source>
</evidence>
<dbReference type="Proteomes" id="UP000078561">
    <property type="component" value="Unassembled WGS sequence"/>
</dbReference>
<keyword evidence="5" id="KW-1185">Reference proteome</keyword>
<keyword evidence="2" id="KW-1133">Transmembrane helix</keyword>
<sequence length="194" mass="21538">MRQPHVGLSKARIAFTHTPSQSQHQANSGTSCCSKSKEKPAPSVFSKDFWDDSQSWQRSRINTFRCLIGCTTGDFTAMWYLQYNYPTMSPMLSMSAAMAAGLSTSLVLETFLLKRTIPGVTYKSAFKMAMEMSFASMIAMEAAENAVDWHLMGGQVDFVDPKFWMAALASAGAGYLVPLPYNYWRLKALGKACH</sequence>
<keyword evidence="2" id="KW-0812">Transmembrane</keyword>
<dbReference type="InParanoid" id="A0A168PWS9"/>
<dbReference type="Pfam" id="PF14342">
    <property type="entry name" value="DUF4396"/>
    <property type="match status" value="1"/>
</dbReference>
<dbReference type="STRING" id="4829.A0A168PWS9"/>
<evidence type="ECO:0000256" key="1">
    <source>
        <dbReference type="SAM" id="MobiDB-lite"/>
    </source>
</evidence>
<gene>
    <name evidence="4" type="primary">ABSGL_08935.1 scaffold 10588</name>
</gene>
<reference evidence="4" key="1">
    <citation type="submission" date="2016-04" db="EMBL/GenBank/DDBJ databases">
        <authorList>
            <person name="Evans L.H."/>
            <person name="Alamgir A."/>
            <person name="Owens N."/>
            <person name="Weber N.D."/>
            <person name="Virtaneva K."/>
            <person name="Barbian K."/>
            <person name="Babar A."/>
            <person name="Rosenke K."/>
        </authorList>
    </citation>
    <scope>NUCLEOTIDE SEQUENCE [LARGE SCALE GENOMIC DNA]</scope>
    <source>
        <strain evidence="4">CBS 101.48</strain>
    </source>
</reference>
<dbReference type="EMBL" id="LT554051">
    <property type="protein sequence ID" value="SAM03117.1"/>
    <property type="molecule type" value="Genomic_DNA"/>
</dbReference>
<accession>A0A168PWS9</accession>
<organism evidence="4">
    <name type="scientific">Absidia glauca</name>
    <name type="common">Pin mould</name>
    <dbReference type="NCBI Taxonomy" id="4829"/>
    <lineage>
        <taxon>Eukaryota</taxon>
        <taxon>Fungi</taxon>
        <taxon>Fungi incertae sedis</taxon>
        <taxon>Mucoromycota</taxon>
        <taxon>Mucoromycotina</taxon>
        <taxon>Mucoromycetes</taxon>
        <taxon>Mucorales</taxon>
        <taxon>Cunninghamellaceae</taxon>
        <taxon>Absidia</taxon>
    </lineage>
</organism>
<feature type="transmembrane region" description="Helical" evidence="2">
    <location>
        <begin position="93"/>
        <end position="113"/>
    </location>
</feature>
<dbReference type="OMA" id="MWFLQAY"/>
<feature type="transmembrane region" description="Helical" evidence="2">
    <location>
        <begin position="63"/>
        <end position="81"/>
    </location>
</feature>
<proteinExistence type="predicted"/>
<dbReference type="PROSITE" id="PS51257">
    <property type="entry name" value="PROKAR_LIPOPROTEIN"/>
    <property type="match status" value="1"/>
</dbReference>
<feature type="domain" description="DUF4396" evidence="3">
    <location>
        <begin position="55"/>
        <end position="191"/>
    </location>
</feature>
<keyword evidence="2" id="KW-0472">Membrane</keyword>
<dbReference type="AlphaFoldDB" id="A0A168PWS9"/>
<name>A0A168PWS9_ABSGL</name>
<evidence type="ECO:0000256" key="2">
    <source>
        <dbReference type="SAM" id="Phobius"/>
    </source>
</evidence>
<dbReference type="InterPro" id="IPR025509">
    <property type="entry name" value="DUF4396"/>
</dbReference>